<protein>
    <recommendedName>
        <fullName evidence="5 6">Peptidyl-tRNA hydrolase</fullName>
        <shortName evidence="6">Pth</shortName>
        <ecNumber evidence="1 6">3.1.1.29</ecNumber>
    </recommendedName>
</protein>
<gene>
    <name evidence="6" type="primary">pth</name>
    <name evidence="7" type="ORF">A6X21_01080</name>
</gene>
<comment type="caution">
    <text evidence="6">Lacks conserved residue(s) required for the propagation of feature annotation.</text>
</comment>
<comment type="similarity">
    <text evidence="6">Belongs to the PTH family.</text>
</comment>
<reference evidence="7 8" key="1">
    <citation type="submission" date="2016-05" db="EMBL/GenBank/DDBJ databases">
        <title>Genomic and physiological characterization of Planctopirus sp. isolated from fresh water lake.</title>
        <authorList>
            <person name="Subhash Y."/>
            <person name="Ramana C."/>
        </authorList>
    </citation>
    <scope>NUCLEOTIDE SEQUENCE [LARGE SCALE GENOMIC DNA]</scope>
    <source>
        <strain evidence="7 8">JC280</strain>
    </source>
</reference>
<dbReference type="NCBIfam" id="TIGR00447">
    <property type="entry name" value="pth"/>
    <property type="match status" value="1"/>
</dbReference>
<keyword evidence="4 6" id="KW-0694">RNA-binding</keyword>
<dbReference type="GO" id="GO:0000049">
    <property type="term" value="F:tRNA binding"/>
    <property type="evidence" value="ECO:0007669"/>
    <property type="project" value="UniProtKB-UniRule"/>
</dbReference>
<comment type="catalytic activity">
    <reaction evidence="6">
        <text>an N-acyl-L-alpha-aminoacyl-tRNA + H2O = an N-acyl-L-amino acid + a tRNA + H(+)</text>
        <dbReference type="Rhea" id="RHEA:54448"/>
        <dbReference type="Rhea" id="RHEA-COMP:10123"/>
        <dbReference type="Rhea" id="RHEA-COMP:13883"/>
        <dbReference type="ChEBI" id="CHEBI:15377"/>
        <dbReference type="ChEBI" id="CHEBI:15378"/>
        <dbReference type="ChEBI" id="CHEBI:59874"/>
        <dbReference type="ChEBI" id="CHEBI:78442"/>
        <dbReference type="ChEBI" id="CHEBI:138191"/>
        <dbReference type="EC" id="3.1.1.29"/>
    </reaction>
</comment>
<name>A0A1C3E4Z5_9PLAN</name>
<keyword evidence="2 6" id="KW-0820">tRNA-binding</keyword>
<comment type="subunit">
    <text evidence="6">Monomer.</text>
</comment>
<dbReference type="EC" id="3.1.1.29" evidence="1 6"/>
<dbReference type="Proteomes" id="UP000094828">
    <property type="component" value="Unassembled WGS sequence"/>
</dbReference>
<keyword evidence="6" id="KW-0963">Cytoplasm</keyword>
<dbReference type="Pfam" id="PF01195">
    <property type="entry name" value="Pept_tRNA_hydro"/>
    <property type="match status" value="1"/>
</dbReference>
<feature type="site" description="Discriminates between blocked and unblocked aminoacyl-tRNA" evidence="6">
    <location>
        <position position="9"/>
    </location>
</feature>
<dbReference type="PANTHER" id="PTHR17224">
    <property type="entry name" value="PEPTIDYL-TRNA HYDROLASE"/>
    <property type="match status" value="1"/>
</dbReference>
<feature type="site" description="Stabilizes the basic form of H active site to accept a proton" evidence="6">
    <location>
        <position position="91"/>
    </location>
</feature>
<evidence type="ECO:0000256" key="3">
    <source>
        <dbReference type="ARBA" id="ARBA00022801"/>
    </source>
</evidence>
<dbReference type="GO" id="GO:0072344">
    <property type="term" value="P:rescue of stalled ribosome"/>
    <property type="evidence" value="ECO:0007669"/>
    <property type="project" value="UniProtKB-UniRule"/>
</dbReference>
<dbReference type="CDD" id="cd00462">
    <property type="entry name" value="PTH"/>
    <property type="match status" value="1"/>
</dbReference>
<dbReference type="OrthoDB" id="9800507at2"/>
<dbReference type="STRING" id="1841610.A6X21_01080"/>
<dbReference type="InterPro" id="IPR036416">
    <property type="entry name" value="Pept_tRNA_hydro_sf"/>
</dbReference>
<accession>A0A1C3E4Z5</accession>
<dbReference type="HAMAP" id="MF_00083">
    <property type="entry name" value="Pept_tRNA_hydro_bact"/>
    <property type="match status" value="1"/>
</dbReference>
<comment type="caution">
    <text evidence="7">The sequence shown here is derived from an EMBL/GenBank/DDBJ whole genome shotgun (WGS) entry which is preliminary data.</text>
</comment>
<dbReference type="GO" id="GO:0005737">
    <property type="term" value="C:cytoplasm"/>
    <property type="evidence" value="ECO:0007669"/>
    <property type="project" value="UniProtKB-SubCell"/>
</dbReference>
<evidence type="ECO:0000313" key="7">
    <source>
        <dbReference type="EMBL" id="ODA28229.1"/>
    </source>
</evidence>
<keyword evidence="8" id="KW-1185">Reference proteome</keyword>
<evidence type="ECO:0000313" key="8">
    <source>
        <dbReference type="Proteomes" id="UP000094828"/>
    </source>
</evidence>
<feature type="binding site" evidence="6">
    <location>
        <position position="64"/>
    </location>
    <ligand>
        <name>tRNA</name>
        <dbReference type="ChEBI" id="CHEBI:17843"/>
    </ligand>
</feature>
<evidence type="ECO:0000256" key="1">
    <source>
        <dbReference type="ARBA" id="ARBA00013260"/>
    </source>
</evidence>
<dbReference type="RefSeq" id="WP_068852484.1">
    <property type="nucleotide sequence ID" value="NZ_LYDR01000154.1"/>
</dbReference>
<evidence type="ECO:0000256" key="2">
    <source>
        <dbReference type="ARBA" id="ARBA00022555"/>
    </source>
</evidence>
<evidence type="ECO:0000256" key="4">
    <source>
        <dbReference type="ARBA" id="ARBA00022884"/>
    </source>
</evidence>
<dbReference type="AlphaFoldDB" id="A0A1C3E4Z5"/>
<dbReference type="PANTHER" id="PTHR17224:SF1">
    <property type="entry name" value="PEPTIDYL-TRNA HYDROLASE"/>
    <property type="match status" value="1"/>
</dbReference>
<sequence>MKCIVGLGNPGGKYVGTRHNIGWEVTAELSRRGGGPAGKSRFDAITREVVLKGVPVILLEPQTFMNLSGRSVGQMAKFYKMSPADFMIVCDDLNLPLGKLRVRAGGSSGGQKGLADILQVLGTDAVPRLRLGVGRPPGTMDAAAFVLAQFRKDERIEMDLAVATAADAAEVWLADGVDSAMNRFNVSADPK</sequence>
<dbReference type="SUPFAM" id="SSF53178">
    <property type="entry name" value="Peptidyl-tRNA hydrolase-like"/>
    <property type="match status" value="1"/>
</dbReference>
<feature type="binding site" evidence="6">
    <location>
        <position position="66"/>
    </location>
    <ligand>
        <name>tRNA</name>
        <dbReference type="ChEBI" id="CHEBI:17843"/>
    </ligand>
</feature>
<comment type="function">
    <text evidence="6">Hydrolyzes ribosome-free peptidyl-tRNAs (with 1 or more amino acids incorporated), which drop off the ribosome during protein synthesis, or as a result of ribosome stalling.</text>
</comment>
<proteinExistence type="inferred from homology"/>
<dbReference type="GO" id="GO:0006515">
    <property type="term" value="P:protein quality control for misfolded or incompletely synthesized proteins"/>
    <property type="evidence" value="ECO:0007669"/>
    <property type="project" value="UniProtKB-UniRule"/>
</dbReference>
<evidence type="ECO:0000256" key="6">
    <source>
        <dbReference type="HAMAP-Rule" id="MF_00083"/>
    </source>
</evidence>
<dbReference type="Gene3D" id="3.40.50.1470">
    <property type="entry name" value="Peptidyl-tRNA hydrolase"/>
    <property type="match status" value="1"/>
</dbReference>
<dbReference type="EMBL" id="LYDR01000154">
    <property type="protein sequence ID" value="ODA28229.1"/>
    <property type="molecule type" value="Genomic_DNA"/>
</dbReference>
<comment type="subcellular location">
    <subcellularLocation>
        <location evidence="6">Cytoplasm</location>
    </subcellularLocation>
</comment>
<dbReference type="GO" id="GO:0004045">
    <property type="term" value="F:peptidyl-tRNA hydrolase activity"/>
    <property type="evidence" value="ECO:0007669"/>
    <property type="project" value="UniProtKB-UniRule"/>
</dbReference>
<keyword evidence="3 6" id="KW-0378">Hydrolase</keyword>
<dbReference type="InterPro" id="IPR001328">
    <property type="entry name" value="Pept_tRNA_hydro"/>
</dbReference>
<evidence type="ECO:0000256" key="5">
    <source>
        <dbReference type="ARBA" id="ARBA00050038"/>
    </source>
</evidence>
<feature type="binding site" evidence="6">
    <location>
        <position position="14"/>
    </location>
    <ligand>
        <name>tRNA</name>
        <dbReference type="ChEBI" id="CHEBI:17843"/>
    </ligand>
</feature>
<dbReference type="FunFam" id="3.40.50.1470:FF:000001">
    <property type="entry name" value="Peptidyl-tRNA hydrolase"/>
    <property type="match status" value="1"/>
</dbReference>
<feature type="active site" description="Proton acceptor" evidence="6">
    <location>
        <position position="19"/>
    </location>
</feature>
<comment type="function">
    <text evidence="6">Catalyzes the release of premature peptidyl moieties from peptidyl-tRNA molecules trapped in stalled 50S ribosomal subunits, and thus maintains levels of free tRNAs and 50S ribosomes.</text>
</comment>
<organism evidence="7 8">
    <name type="scientific">Planctopirus hydrillae</name>
    <dbReference type="NCBI Taxonomy" id="1841610"/>
    <lineage>
        <taxon>Bacteria</taxon>
        <taxon>Pseudomonadati</taxon>
        <taxon>Planctomycetota</taxon>
        <taxon>Planctomycetia</taxon>
        <taxon>Planctomycetales</taxon>
        <taxon>Planctomycetaceae</taxon>
        <taxon>Planctopirus</taxon>
    </lineage>
</organism>